<accession>A0A0J7KFJ1</accession>
<keyword evidence="2" id="KW-1185">Reference proteome</keyword>
<proteinExistence type="predicted"/>
<evidence type="ECO:0008006" key="3">
    <source>
        <dbReference type="Google" id="ProtNLM"/>
    </source>
</evidence>
<dbReference type="OrthoDB" id="6772659at2759"/>
<comment type="caution">
    <text evidence="1">The sequence shown here is derived from an EMBL/GenBank/DDBJ whole genome shotgun (WGS) entry which is preliminary data.</text>
</comment>
<dbReference type="Proteomes" id="UP000036403">
    <property type="component" value="Unassembled WGS sequence"/>
</dbReference>
<reference evidence="1 2" key="1">
    <citation type="submission" date="2015-04" db="EMBL/GenBank/DDBJ databases">
        <title>Lasius niger genome sequencing.</title>
        <authorList>
            <person name="Konorov E.A."/>
            <person name="Nikitin M.A."/>
            <person name="Kirill M.V."/>
            <person name="Chang P."/>
        </authorList>
    </citation>
    <scope>NUCLEOTIDE SEQUENCE [LARGE SCALE GENOMIC DNA]</scope>
    <source>
        <tissue evidence="1">Whole</tissue>
    </source>
</reference>
<organism evidence="1 2">
    <name type="scientific">Lasius niger</name>
    <name type="common">Black garden ant</name>
    <dbReference type="NCBI Taxonomy" id="67767"/>
    <lineage>
        <taxon>Eukaryota</taxon>
        <taxon>Metazoa</taxon>
        <taxon>Ecdysozoa</taxon>
        <taxon>Arthropoda</taxon>
        <taxon>Hexapoda</taxon>
        <taxon>Insecta</taxon>
        <taxon>Pterygota</taxon>
        <taxon>Neoptera</taxon>
        <taxon>Endopterygota</taxon>
        <taxon>Hymenoptera</taxon>
        <taxon>Apocrita</taxon>
        <taxon>Aculeata</taxon>
        <taxon>Formicoidea</taxon>
        <taxon>Formicidae</taxon>
        <taxon>Formicinae</taxon>
        <taxon>Lasius</taxon>
        <taxon>Lasius</taxon>
    </lineage>
</organism>
<name>A0A0J7KFJ1_LASNI</name>
<protein>
    <recommendedName>
        <fullName evidence="3">Axoneme-associated protein</fullName>
    </recommendedName>
</protein>
<dbReference type="PaxDb" id="67767-A0A0J7KFJ1"/>
<dbReference type="AlphaFoldDB" id="A0A0J7KFJ1"/>
<gene>
    <name evidence="1" type="ORF">RF55_11350</name>
</gene>
<evidence type="ECO:0000313" key="2">
    <source>
        <dbReference type="Proteomes" id="UP000036403"/>
    </source>
</evidence>
<dbReference type="EMBL" id="LBMM01008206">
    <property type="protein sequence ID" value="KMQ89057.1"/>
    <property type="molecule type" value="Genomic_DNA"/>
</dbReference>
<evidence type="ECO:0000313" key="1">
    <source>
        <dbReference type="EMBL" id="KMQ89057.1"/>
    </source>
</evidence>
<sequence>MELLEGTERRVVLNLEEEEKKDEKEKEEEIQDITKEELIRQLRKLKMAKAPGENGIENEAWRYMSKKKGEVFWKLINNNMEKERFLPEEWNKGIISPIYKKEKSKVMVFEKGRGRKKKREWKWGEEYIEEDKEIKYLGYMMQKNGGAEKQMMERLKRATIAMKKTWSIRERIFRDDYGRRVKRYLTL</sequence>